<keyword evidence="3" id="KW-1185">Reference proteome</keyword>
<reference evidence="2" key="1">
    <citation type="submission" date="2023-03" db="EMBL/GenBank/DDBJ databases">
        <title>Massive genome expansion in bonnet fungi (Mycena s.s.) driven by repeated elements and novel gene families across ecological guilds.</title>
        <authorList>
            <consortium name="Lawrence Berkeley National Laboratory"/>
            <person name="Harder C.B."/>
            <person name="Miyauchi S."/>
            <person name="Viragh M."/>
            <person name="Kuo A."/>
            <person name="Thoen E."/>
            <person name="Andreopoulos B."/>
            <person name="Lu D."/>
            <person name="Skrede I."/>
            <person name="Drula E."/>
            <person name="Henrissat B."/>
            <person name="Morin E."/>
            <person name="Kohler A."/>
            <person name="Barry K."/>
            <person name="LaButti K."/>
            <person name="Morin E."/>
            <person name="Salamov A."/>
            <person name="Lipzen A."/>
            <person name="Mereny Z."/>
            <person name="Hegedus B."/>
            <person name="Baldrian P."/>
            <person name="Stursova M."/>
            <person name="Weitz H."/>
            <person name="Taylor A."/>
            <person name="Grigoriev I.V."/>
            <person name="Nagy L.G."/>
            <person name="Martin F."/>
            <person name="Kauserud H."/>
        </authorList>
    </citation>
    <scope>NUCLEOTIDE SEQUENCE</scope>
    <source>
        <strain evidence="2">CBHHK173m</strain>
    </source>
</reference>
<dbReference type="EMBL" id="JARJCN010000027">
    <property type="protein sequence ID" value="KAJ7087933.1"/>
    <property type="molecule type" value="Genomic_DNA"/>
</dbReference>
<evidence type="ECO:0000256" key="1">
    <source>
        <dbReference type="SAM" id="MobiDB-lite"/>
    </source>
</evidence>
<accession>A0AAD6U4S2</accession>
<dbReference type="AlphaFoldDB" id="A0AAD6U4S2"/>
<comment type="caution">
    <text evidence="2">The sequence shown here is derived from an EMBL/GenBank/DDBJ whole genome shotgun (WGS) entry which is preliminary data.</text>
</comment>
<evidence type="ECO:0000313" key="2">
    <source>
        <dbReference type="EMBL" id="KAJ7087933.1"/>
    </source>
</evidence>
<organism evidence="2 3">
    <name type="scientific">Mycena belliarum</name>
    <dbReference type="NCBI Taxonomy" id="1033014"/>
    <lineage>
        <taxon>Eukaryota</taxon>
        <taxon>Fungi</taxon>
        <taxon>Dikarya</taxon>
        <taxon>Basidiomycota</taxon>
        <taxon>Agaricomycotina</taxon>
        <taxon>Agaricomycetes</taxon>
        <taxon>Agaricomycetidae</taxon>
        <taxon>Agaricales</taxon>
        <taxon>Marasmiineae</taxon>
        <taxon>Mycenaceae</taxon>
        <taxon>Mycena</taxon>
    </lineage>
</organism>
<protein>
    <submittedName>
        <fullName evidence="2">Uncharacterized protein</fullName>
    </submittedName>
</protein>
<feature type="region of interest" description="Disordered" evidence="1">
    <location>
        <begin position="60"/>
        <end position="81"/>
    </location>
</feature>
<sequence length="81" mass="8554">MPLLPLSTPSSLLLLPSSISRSPLRSVDRALSSGTHPVHIDVFLRVKSLQIVCPASALANNASNTLPKPNSTFSHEPDASP</sequence>
<feature type="compositionally biased region" description="Polar residues" evidence="1">
    <location>
        <begin position="65"/>
        <end position="74"/>
    </location>
</feature>
<dbReference type="Proteomes" id="UP001222325">
    <property type="component" value="Unassembled WGS sequence"/>
</dbReference>
<proteinExistence type="predicted"/>
<name>A0AAD6U4S2_9AGAR</name>
<evidence type="ECO:0000313" key="3">
    <source>
        <dbReference type="Proteomes" id="UP001222325"/>
    </source>
</evidence>
<gene>
    <name evidence="2" type="ORF">B0H15DRAFT_949753</name>
</gene>